<dbReference type="EMBL" id="MTKT01005370">
    <property type="protein sequence ID" value="OWM67929.1"/>
    <property type="molecule type" value="Genomic_DNA"/>
</dbReference>
<protein>
    <submittedName>
        <fullName evidence="2">Uncharacterized protein</fullName>
    </submittedName>
</protein>
<sequence>MRGSQSIRGWGHQSATPTPPPRLPVPTEDAGDLSGRVRSPIGNPNPKSTSDRQLRVLGQFGVGVADRGCRGPPWVPATSVERSGRRLATPPPFLSIFFIELK</sequence>
<feature type="region of interest" description="Disordered" evidence="1">
    <location>
        <begin position="1"/>
        <end position="52"/>
    </location>
</feature>
<proteinExistence type="predicted"/>
<accession>A0A218W5Z1</accession>
<evidence type="ECO:0000256" key="1">
    <source>
        <dbReference type="SAM" id="MobiDB-lite"/>
    </source>
</evidence>
<comment type="caution">
    <text evidence="2">The sequence shown here is derived from an EMBL/GenBank/DDBJ whole genome shotgun (WGS) entry which is preliminary data.</text>
</comment>
<gene>
    <name evidence="2" type="ORF">CDL15_Pgr010867</name>
</gene>
<evidence type="ECO:0000313" key="2">
    <source>
        <dbReference type="EMBL" id="OWM67929.1"/>
    </source>
</evidence>
<dbReference type="AlphaFoldDB" id="A0A218W5Z1"/>
<evidence type="ECO:0000313" key="3">
    <source>
        <dbReference type="Proteomes" id="UP000197138"/>
    </source>
</evidence>
<dbReference type="Proteomes" id="UP000197138">
    <property type="component" value="Unassembled WGS sequence"/>
</dbReference>
<name>A0A218W5Z1_PUNGR</name>
<organism evidence="2 3">
    <name type="scientific">Punica granatum</name>
    <name type="common">Pomegranate</name>
    <dbReference type="NCBI Taxonomy" id="22663"/>
    <lineage>
        <taxon>Eukaryota</taxon>
        <taxon>Viridiplantae</taxon>
        <taxon>Streptophyta</taxon>
        <taxon>Embryophyta</taxon>
        <taxon>Tracheophyta</taxon>
        <taxon>Spermatophyta</taxon>
        <taxon>Magnoliopsida</taxon>
        <taxon>eudicotyledons</taxon>
        <taxon>Gunneridae</taxon>
        <taxon>Pentapetalae</taxon>
        <taxon>rosids</taxon>
        <taxon>malvids</taxon>
        <taxon>Myrtales</taxon>
        <taxon>Lythraceae</taxon>
        <taxon>Punica</taxon>
    </lineage>
</organism>
<reference evidence="3" key="1">
    <citation type="journal article" date="2017" name="Plant J.">
        <title>The pomegranate (Punica granatum L.) genome and the genomics of punicalagin biosynthesis.</title>
        <authorList>
            <person name="Qin G."/>
            <person name="Xu C."/>
            <person name="Ming R."/>
            <person name="Tang H."/>
            <person name="Guyot R."/>
            <person name="Kramer E.M."/>
            <person name="Hu Y."/>
            <person name="Yi X."/>
            <person name="Qi Y."/>
            <person name="Xu X."/>
            <person name="Gao Z."/>
            <person name="Pan H."/>
            <person name="Jian J."/>
            <person name="Tian Y."/>
            <person name="Yue Z."/>
            <person name="Xu Y."/>
        </authorList>
    </citation>
    <scope>NUCLEOTIDE SEQUENCE [LARGE SCALE GENOMIC DNA]</scope>
    <source>
        <strain evidence="3">cv. Dabenzi</strain>
    </source>
</reference>